<protein>
    <submittedName>
        <fullName evidence="2">Uncharacterized protein</fullName>
    </submittedName>
</protein>
<sequence>MAFEQMDRGRHRRLAKAEYPPQFEPETTTSEGTRGVVPPIESGCLVAGVDKIPETLPVDEEEEVSDETLYRINVNAVVGIQIGNGVVEENAELTNLLEAQNERSATVCGDEDSLSDETLYRINVSALARTANREADCELVGEQNSIEDIEGGTEEVKTAGQLEQAEQFELGSYEEDSLFEVEEAKKVWNKGGISFDSSDDEEVIARLSGRKLQRKKRIEVRQETTTT</sequence>
<accession>A0ABU6SLL1</accession>
<dbReference type="EMBL" id="JASCZI010061030">
    <property type="protein sequence ID" value="MED6137320.1"/>
    <property type="molecule type" value="Genomic_DNA"/>
</dbReference>
<comment type="caution">
    <text evidence="2">The sequence shown here is derived from an EMBL/GenBank/DDBJ whole genome shotgun (WGS) entry which is preliminary data.</text>
</comment>
<evidence type="ECO:0000313" key="3">
    <source>
        <dbReference type="Proteomes" id="UP001341840"/>
    </source>
</evidence>
<organism evidence="2 3">
    <name type="scientific">Stylosanthes scabra</name>
    <dbReference type="NCBI Taxonomy" id="79078"/>
    <lineage>
        <taxon>Eukaryota</taxon>
        <taxon>Viridiplantae</taxon>
        <taxon>Streptophyta</taxon>
        <taxon>Embryophyta</taxon>
        <taxon>Tracheophyta</taxon>
        <taxon>Spermatophyta</taxon>
        <taxon>Magnoliopsida</taxon>
        <taxon>eudicotyledons</taxon>
        <taxon>Gunneridae</taxon>
        <taxon>Pentapetalae</taxon>
        <taxon>rosids</taxon>
        <taxon>fabids</taxon>
        <taxon>Fabales</taxon>
        <taxon>Fabaceae</taxon>
        <taxon>Papilionoideae</taxon>
        <taxon>50 kb inversion clade</taxon>
        <taxon>dalbergioids sensu lato</taxon>
        <taxon>Dalbergieae</taxon>
        <taxon>Pterocarpus clade</taxon>
        <taxon>Stylosanthes</taxon>
    </lineage>
</organism>
<name>A0ABU6SLL1_9FABA</name>
<keyword evidence="3" id="KW-1185">Reference proteome</keyword>
<feature type="region of interest" description="Disordered" evidence="1">
    <location>
        <begin position="1"/>
        <end position="39"/>
    </location>
</feature>
<evidence type="ECO:0000256" key="1">
    <source>
        <dbReference type="SAM" id="MobiDB-lite"/>
    </source>
</evidence>
<gene>
    <name evidence="2" type="ORF">PIB30_063906</name>
</gene>
<proteinExistence type="predicted"/>
<evidence type="ECO:0000313" key="2">
    <source>
        <dbReference type="EMBL" id="MED6137320.1"/>
    </source>
</evidence>
<dbReference type="Proteomes" id="UP001341840">
    <property type="component" value="Unassembled WGS sequence"/>
</dbReference>
<reference evidence="2 3" key="1">
    <citation type="journal article" date="2023" name="Plants (Basel)">
        <title>Bridging the Gap: Combining Genomics and Transcriptomics Approaches to Understand Stylosanthes scabra, an Orphan Legume from the Brazilian Caatinga.</title>
        <authorList>
            <person name="Ferreira-Neto J.R.C."/>
            <person name="da Silva M.D."/>
            <person name="Binneck E."/>
            <person name="de Melo N.F."/>
            <person name="da Silva R.H."/>
            <person name="de Melo A.L.T.M."/>
            <person name="Pandolfi V."/>
            <person name="Bustamante F.O."/>
            <person name="Brasileiro-Vidal A.C."/>
            <person name="Benko-Iseppon A.M."/>
        </authorList>
    </citation>
    <scope>NUCLEOTIDE SEQUENCE [LARGE SCALE GENOMIC DNA]</scope>
    <source>
        <tissue evidence="2">Leaves</tissue>
    </source>
</reference>